<dbReference type="PANTHER" id="PTHR48111:SF69">
    <property type="entry name" value="RESPONSE REGULATOR RECEIVER"/>
    <property type="match status" value="1"/>
</dbReference>
<dbReference type="OrthoDB" id="8889669at2"/>
<proteinExistence type="predicted"/>
<dbReference type="Pfam" id="PF04397">
    <property type="entry name" value="LytTR"/>
    <property type="match status" value="1"/>
</dbReference>
<dbReference type="Proteomes" id="UP000228593">
    <property type="component" value="Unassembled WGS sequence"/>
</dbReference>
<sequence>MAIDYPTALIADDEPHLRDYLAAQLAHVWPELRIVASAANGLDALRLADELAPSIVFLDIQMPGMTGLDVAARLAAGAHGPYIVFITAHDHYAVEAFEHCARDYLLKPASAERLARTVARLKAVLRDKPAFDAEALRALLQQLGAKLDASPATAPVAQPLQWIRAAHGGETRLISIDEVVYFQSNDKYTSVYLQEGESLIRTPMRQLRDGLDAARFWQIHRSIIVAAKFIEATHTDFRGRLMVKLRGRPEQLVVSRNYVELFRQM</sequence>
<organism evidence="5 6">
    <name type="scientific">Massilia psychrophila</name>
    <dbReference type="NCBI Taxonomy" id="1603353"/>
    <lineage>
        <taxon>Bacteria</taxon>
        <taxon>Pseudomonadati</taxon>
        <taxon>Pseudomonadota</taxon>
        <taxon>Betaproteobacteria</taxon>
        <taxon>Burkholderiales</taxon>
        <taxon>Oxalobacteraceae</taxon>
        <taxon>Telluria group</taxon>
        <taxon>Massilia</taxon>
    </lineage>
</organism>
<feature type="modified residue" description="4-aspartylphosphate" evidence="2">
    <location>
        <position position="59"/>
    </location>
</feature>
<accession>A0A2G8T0L8</accession>
<dbReference type="SUPFAM" id="SSF52172">
    <property type="entry name" value="CheY-like"/>
    <property type="match status" value="1"/>
</dbReference>
<dbReference type="GO" id="GO:0005829">
    <property type="term" value="C:cytosol"/>
    <property type="evidence" value="ECO:0007669"/>
    <property type="project" value="TreeGrafter"/>
</dbReference>
<dbReference type="SMART" id="SM00448">
    <property type="entry name" value="REC"/>
    <property type="match status" value="1"/>
</dbReference>
<dbReference type="InterPro" id="IPR007492">
    <property type="entry name" value="LytTR_DNA-bd_dom"/>
</dbReference>
<dbReference type="PANTHER" id="PTHR48111">
    <property type="entry name" value="REGULATOR OF RPOS"/>
    <property type="match status" value="1"/>
</dbReference>
<evidence type="ECO:0000259" key="4">
    <source>
        <dbReference type="PROSITE" id="PS50930"/>
    </source>
</evidence>
<feature type="domain" description="HTH LytTR-type" evidence="4">
    <location>
        <begin position="163"/>
        <end position="265"/>
    </location>
</feature>
<dbReference type="Gene3D" id="3.40.50.2300">
    <property type="match status" value="1"/>
</dbReference>
<gene>
    <name evidence="5" type="ORF">CR103_11785</name>
</gene>
<feature type="domain" description="Response regulatory" evidence="3">
    <location>
        <begin position="7"/>
        <end position="122"/>
    </location>
</feature>
<protein>
    <submittedName>
        <fullName evidence="5">Two-component system response regulator</fullName>
    </submittedName>
</protein>
<keyword evidence="2" id="KW-0597">Phosphoprotein</keyword>
<evidence type="ECO:0000259" key="3">
    <source>
        <dbReference type="PROSITE" id="PS50110"/>
    </source>
</evidence>
<name>A0A2G8T0L8_9BURK</name>
<dbReference type="EMBL" id="PDOB01000016">
    <property type="protein sequence ID" value="PIL39590.1"/>
    <property type="molecule type" value="Genomic_DNA"/>
</dbReference>
<dbReference type="Pfam" id="PF00072">
    <property type="entry name" value="Response_reg"/>
    <property type="match status" value="1"/>
</dbReference>
<evidence type="ECO:0000256" key="2">
    <source>
        <dbReference type="PROSITE-ProRule" id="PRU00169"/>
    </source>
</evidence>
<dbReference type="InterPro" id="IPR039420">
    <property type="entry name" value="WalR-like"/>
</dbReference>
<evidence type="ECO:0000313" key="6">
    <source>
        <dbReference type="Proteomes" id="UP000228593"/>
    </source>
</evidence>
<dbReference type="PROSITE" id="PS50110">
    <property type="entry name" value="RESPONSE_REGULATORY"/>
    <property type="match status" value="1"/>
</dbReference>
<keyword evidence="6" id="KW-1185">Reference proteome</keyword>
<dbReference type="GO" id="GO:0006355">
    <property type="term" value="P:regulation of DNA-templated transcription"/>
    <property type="evidence" value="ECO:0007669"/>
    <property type="project" value="TreeGrafter"/>
</dbReference>
<dbReference type="SMART" id="SM00850">
    <property type="entry name" value="LytTR"/>
    <property type="match status" value="1"/>
</dbReference>
<evidence type="ECO:0000256" key="1">
    <source>
        <dbReference type="ARBA" id="ARBA00023125"/>
    </source>
</evidence>
<comment type="caution">
    <text evidence="5">The sequence shown here is derived from an EMBL/GenBank/DDBJ whole genome shotgun (WGS) entry which is preliminary data.</text>
</comment>
<dbReference type="RefSeq" id="WP_099916180.1">
    <property type="nucleotide sequence ID" value="NZ_BMHS01000009.1"/>
</dbReference>
<dbReference type="GO" id="GO:0000976">
    <property type="term" value="F:transcription cis-regulatory region binding"/>
    <property type="evidence" value="ECO:0007669"/>
    <property type="project" value="TreeGrafter"/>
</dbReference>
<dbReference type="AlphaFoldDB" id="A0A2G8T0L8"/>
<dbReference type="GO" id="GO:0000156">
    <property type="term" value="F:phosphorelay response regulator activity"/>
    <property type="evidence" value="ECO:0007669"/>
    <property type="project" value="TreeGrafter"/>
</dbReference>
<dbReference type="GO" id="GO:0032993">
    <property type="term" value="C:protein-DNA complex"/>
    <property type="evidence" value="ECO:0007669"/>
    <property type="project" value="TreeGrafter"/>
</dbReference>
<reference evidence="5 6" key="1">
    <citation type="submission" date="2017-10" db="EMBL/GenBank/DDBJ databases">
        <title>Massilia psychrophilum sp. nov., a novel purple-pigmented bacterium isolated from Tianshan glacier, Xinjiang Municipality, China.</title>
        <authorList>
            <person name="Wang H."/>
        </authorList>
    </citation>
    <scope>NUCLEOTIDE SEQUENCE [LARGE SCALE GENOMIC DNA]</scope>
    <source>
        <strain evidence="5 6">JCM 30813</strain>
    </source>
</reference>
<dbReference type="InterPro" id="IPR011006">
    <property type="entry name" value="CheY-like_superfamily"/>
</dbReference>
<dbReference type="Gene3D" id="2.40.50.1020">
    <property type="entry name" value="LytTr DNA-binding domain"/>
    <property type="match status" value="1"/>
</dbReference>
<dbReference type="PROSITE" id="PS50930">
    <property type="entry name" value="HTH_LYTTR"/>
    <property type="match status" value="1"/>
</dbReference>
<keyword evidence="1" id="KW-0238">DNA-binding</keyword>
<dbReference type="InterPro" id="IPR001789">
    <property type="entry name" value="Sig_transdc_resp-reg_receiver"/>
</dbReference>
<evidence type="ECO:0000313" key="5">
    <source>
        <dbReference type="EMBL" id="PIL39590.1"/>
    </source>
</evidence>